<keyword evidence="8" id="KW-0902">Two-component regulatory system</keyword>
<dbReference type="EC" id="2.7.13.3" evidence="2"/>
<evidence type="ECO:0000313" key="13">
    <source>
        <dbReference type="Proteomes" id="UP000823821"/>
    </source>
</evidence>
<keyword evidence="5" id="KW-0547">Nucleotide-binding</keyword>
<dbReference type="Pfam" id="PF02518">
    <property type="entry name" value="HATPase_c"/>
    <property type="match status" value="1"/>
</dbReference>
<evidence type="ECO:0000256" key="6">
    <source>
        <dbReference type="ARBA" id="ARBA00022777"/>
    </source>
</evidence>
<feature type="transmembrane region" description="Helical" evidence="10">
    <location>
        <begin position="12"/>
        <end position="36"/>
    </location>
</feature>
<dbReference type="AlphaFoldDB" id="A0A9D2HM70"/>
<evidence type="ECO:0000313" key="12">
    <source>
        <dbReference type="EMBL" id="HJA78414.1"/>
    </source>
</evidence>
<dbReference type="SUPFAM" id="SSF55874">
    <property type="entry name" value="ATPase domain of HSP90 chaperone/DNA topoisomerase II/histidine kinase"/>
    <property type="match status" value="1"/>
</dbReference>
<dbReference type="GO" id="GO:0000155">
    <property type="term" value="F:phosphorelay sensor kinase activity"/>
    <property type="evidence" value="ECO:0007669"/>
    <property type="project" value="InterPro"/>
</dbReference>
<dbReference type="InterPro" id="IPR036890">
    <property type="entry name" value="HATPase_C_sf"/>
</dbReference>
<keyword evidence="6 12" id="KW-0418">Kinase</keyword>
<reference evidence="12" key="1">
    <citation type="journal article" date="2021" name="PeerJ">
        <title>Extensive microbial diversity within the chicken gut microbiome revealed by metagenomics and culture.</title>
        <authorList>
            <person name="Gilroy R."/>
            <person name="Ravi A."/>
            <person name="Getino M."/>
            <person name="Pursley I."/>
            <person name="Horton D.L."/>
            <person name="Alikhan N.F."/>
            <person name="Baker D."/>
            <person name="Gharbi K."/>
            <person name="Hall N."/>
            <person name="Watson M."/>
            <person name="Adriaenssens E.M."/>
            <person name="Foster-Nyarko E."/>
            <person name="Jarju S."/>
            <person name="Secka A."/>
            <person name="Antonio M."/>
            <person name="Oren A."/>
            <person name="Chaudhuri R.R."/>
            <person name="La Ragione R."/>
            <person name="Hildebrand F."/>
            <person name="Pallen M.J."/>
        </authorList>
    </citation>
    <scope>NUCLEOTIDE SEQUENCE</scope>
    <source>
        <strain evidence="12">5032</strain>
    </source>
</reference>
<keyword evidence="4" id="KW-0808">Transferase</keyword>
<comment type="caution">
    <text evidence="12">The sequence shown here is derived from an EMBL/GenBank/DDBJ whole genome shotgun (WGS) entry which is preliminary data.</text>
</comment>
<evidence type="ECO:0000256" key="10">
    <source>
        <dbReference type="SAM" id="Phobius"/>
    </source>
</evidence>
<feature type="coiled-coil region" evidence="9">
    <location>
        <begin position="245"/>
        <end position="272"/>
    </location>
</feature>
<feature type="coiled-coil region" evidence="9">
    <location>
        <begin position="370"/>
        <end position="411"/>
    </location>
</feature>
<feature type="transmembrane region" description="Helical" evidence="10">
    <location>
        <begin position="303"/>
        <end position="321"/>
    </location>
</feature>
<evidence type="ECO:0000256" key="9">
    <source>
        <dbReference type="SAM" id="Coils"/>
    </source>
</evidence>
<evidence type="ECO:0000256" key="1">
    <source>
        <dbReference type="ARBA" id="ARBA00000085"/>
    </source>
</evidence>
<dbReference type="GO" id="GO:0005524">
    <property type="term" value="F:ATP binding"/>
    <property type="evidence" value="ECO:0007669"/>
    <property type="project" value="UniProtKB-KW"/>
</dbReference>
<evidence type="ECO:0000256" key="7">
    <source>
        <dbReference type="ARBA" id="ARBA00022840"/>
    </source>
</evidence>
<keyword evidence="10" id="KW-1133">Transmembrane helix</keyword>
<accession>A0A9D2HM70</accession>
<dbReference type="Gene3D" id="1.20.5.1930">
    <property type="match status" value="1"/>
</dbReference>
<keyword evidence="10" id="KW-0812">Transmembrane</keyword>
<dbReference type="PANTHER" id="PTHR24421">
    <property type="entry name" value="NITRATE/NITRITE SENSOR PROTEIN NARX-RELATED"/>
    <property type="match status" value="1"/>
</dbReference>
<keyword evidence="7" id="KW-0067">ATP-binding</keyword>
<dbReference type="Gene3D" id="3.30.565.10">
    <property type="entry name" value="Histidine kinase-like ATPase, C-terminal domain"/>
    <property type="match status" value="1"/>
</dbReference>
<dbReference type="Pfam" id="PF07730">
    <property type="entry name" value="HisKA_3"/>
    <property type="match status" value="1"/>
</dbReference>
<keyword evidence="3" id="KW-0597">Phosphoprotein</keyword>
<comment type="catalytic activity">
    <reaction evidence="1">
        <text>ATP + protein L-histidine = ADP + protein N-phospho-L-histidine.</text>
        <dbReference type="EC" id="2.7.13.3"/>
    </reaction>
</comment>
<feature type="domain" description="Histidine kinase/HSP90-like ATPase" evidence="11">
    <location>
        <begin position="519"/>
        <end position="611"/>
    </location>
</feature>
<evidence type="ECO:0000256" key="4">
    <source>
        <dbReference type="ARBA" id="ARBA00022679"/>
    </source>
</evidence>
<dbReference type="GO" id="GO:0016020">
    <property type="term" value="C:membrane"/>
    <property type="evidence" value="ECO:0007669"/>
    <property type="project" value="InterPro"/>
</dbReference>
<evidence type="ECO:0000256" key="3">
    <source>
        <dbReference type="ARBA" id="ARBA00022553"/>
    </source>
</evidence>
<dbReference type="SMART" id="SM00387">
    <property type="entry name" value="HATPase_c"/>
    <property type="match status" value="1"/>
</dbReference>
<dbReference type="GO" id="GO:0046983">
    <property type="term" value="F:protein dimerization activity"/>
    <property type="evidence" value="ECO:0007669"/>
    <property type="project" value="InterPro"/>
</dbReference>
<dbReference type="Proteomes" id="UP000823821">
    <property type="component" value="Unassembled WGS sequence"/>
</dbReference>
<evidence type="ECO:0000256" key="5">
    <source>
        <dbReference type="ARBA" id="ARBA00022741"/>
    </source>
</evidence>
<dbReference type="InterPro" id="IPR003594">
    <property type="entry name" value="HATPase_dom"/>
</dbReference>
<dbReference type="PANTHER" id="PTHR24421:SF10">
    <property type="entry name" value="NITRATE_NITRITE SENSOR PROTEIN NARQ"/>
    <property type="match status" value="1"/>
</dbReference>
<keyword evidence="10" id="KW-0472">Membrane</keyword>
<protein>
    <recommendedName>
        <fullName evidence="2">histidine kinase</fullName>
        <ecNumber evidence="2">2.7.13.3</ecNumber>
    </recommendedName>
</protein>
<keyword evidence="9" id="KW-0175">Coiled coil</keyword>
<dbReference type="EMBL" id="DWZD01000017">
    <property type="protein sequence ID" value="HJA78414.1"/>
    <property type="molecule type" value="Genomic_DNA"/>
</dbReference>
<dbReference type="InterPro" id="IPR011712">
    <property type="entry name" value="Sig_transdc_His_kin_sub3_dim/P"/>
</dbReference>
<evidence type="ECO:0000259" key="11">
    <source>
        <dbReference type="SMART" id="SM00387"/>
    </source>
</evidence>
<sequence>MNGAPRPVSITTLVAIPLLLFLGVLLLMSILLFFAFRDINAVLGQTVEEKTPFIMHATALIRQSEGLRSMVFRLMQADSYLVWNSLMEQVRIRLAEGRESARALRELGLYPSKVENLQRQMESLSSVVAGTDSFMARWLHAGNARTQLIKSLHSLNGDMEELAERQPCIADWHRGCRLLSQALLTLSTPIDVPYALRLKADIQTLRQQADTALCRLPVAALSEKERATIVRMHLLLMDYADNEGIVRLFDEARELNRQYAEMSIEIDALSESISISAGDLMQNVNTELTDIADGISARMKEHALIIILSVVTVFLTCYIAYRHFLRKVVQPVLSLYNFLRLRASDRSARIRCDEGALEVREVARALSYFLTTLEERERELRESHANLESQVSERTAELRKLSQRLLQTREEERFRLAAELHDDIGATVSVIKLGIERALHMLARQGQSPEAQAPLKEAIDLIRGMARQLRRIQYDLRPAHLDVGFLPSLHWFCEDWLLANARTSLSLRLDIGEEDIPIPLRIVLFRLVQEGLNNVARHSQASQVEIRISRTGEALRMSLADDGCGFALSGEGEGNGLRNMRERVELSGGDFRIASAPGRGTRILAVWKTADLAFA</sequence>
<dbReference type="InterPro" id="IPR050482">
    <property type="entry name" value="Sensor_HK_TwoCompSys"/>
</dbReference>
<evidence type="ECO:0000256" key="8">
    <source>
        <dbReference type="ARBA" id="ARBA00023012"/>
    </source>
</evidence>
<proteinExistence type="predicted"/>
<organism evidence="12 13">
    <name type="scientific">Candidatus Desulfovibrio intestinavium</name>
    <dbReference type="NCBI Taxonomy" id="2838534"/>
    <lineage>
        <taxon>Bacteria</taxon>
        <taxon>Pseudomonadati</taxon>
        <taxon>Thermodesulfobacteriota</taxon>
        <taxon>Desulfovibrionia</taxon>
        <taxon>Desulfovibrionales</taxon>
        <taxon>Desulfovibrionaceae</taxon>
        <taxon>Desulfovibrio</taxon>
    </lineage>
</organism>
<name>A0A9D2HM70_9BACT</name>
<gene>
    <name evidence="12" type="ORF">H9784_02410</name>
</gene>
<reference evidence="12" key="2">
    <citation type="submission" date="2021-04" db="EMBL/GenBank/DDBJ databases">
        <authorList>
            <person name="Gilroy R."/>
        </authorList>
    </citation>
    <scope>NUCLEOTIDE SEQUENCE</scope>
    <source>
        <strain evidence="12">5032</strain>
    </source>
</reference>
<evidence type="ECO:0000256" key="2">
    <source>
        <dbReference type="ARBA" id="ARBA00012438"/>
    </source>
</evidence>
<dbReference type="CDD" id="cd16917">
    <property type="entry name" value="HATPase_UhpB-NarQ-NarX-like"/>
    <property type="match status" value="1"/>
</dbReference>